<reference evidence="2 3" key="1">
    <citation type="submission" date="2018-04" db="EMBL/GenBank/DDBJ databases">
        <title>The genome of golden apple snail Pomacea canaliculata provides insight into stress tolerance and invasive adaptation.</title>
        <authorList>
            <person name="Liu C."/>
            <person name="Liu B."/>
            <person name="Ren Y."/>
            <person name="Zhang Y."/>
            <person name="Wang H."/>
            <person name="Li S."/>
            <person name="Jiang F."/>
            <person name="Yin L."/>
            <person name="Zhang G."/>
            <person name="Qian W."/>
            <person name="Fan W."/>
        </authorList>
    </citation>
    <scope>NUCLEOTIDE SEQUENCE [LARGE SCALE GENOMIC DNA]</scope>
    <source>
        <strain evidence="2">SZHN2017</strain>
        <tissue evidence="2">Muscle</tissue>
    </source>
</reference>
<keyword evidence="1" id="KW-1133">Transmembrane helix</keyword>
<feature type="transmembrane region" description="Helical" evidence="1">
    <location>
        <begin position="107"/>
        <end position="131"/>
    </location>
</feature>
<dbReference type="OrthoDB" id="6088898at2759"/>
<comment type="caution">
    <text evidence="2">The sequence shown here is derived from an EMBL/GenBank/DDBJ whole genome shotgun (WGS) entry which is preliminary data.</text>
</comment>
<accession>A0A2T7P7F0</accession>
<evidence type="ECO:0000313" key="2">
    <source>
        <dbReference type="EMBL" id="PVD29352.1"/>
    </source>
</evidence>
<proteinExistence type="predicted"/>
<protein>
    <submittedName>
        <fullName evidence="2">Uncharacterized protein</fullName>
    </submittedName>
</protein>
<feature type="transmembrane region" description="Helical" evidence="1">
    <location>
        <begin position="69"/>
        <end position="87"/>
    </location>
</feature>
<gene>
    <name evidence="2" type="ORF">C0Q70_11950</name>
</gene>
<organism evidence="2 3">
    <name type="scientific">Pomacea canaliculata</name>
    <name type="common">Golden apple snail</name>
    <dbReference type="NCBI Taxonomy" id="400727"/>
    <lineage>
        <taxon>Eukaryota</taxon>
        <taxon>Metazoa</taxon>
        <taxon>Spiralia</taxon>
        <taxon>Lophotrochozoa</taxon>
        <taxon>Mollusca</taxon>
        <taxon>Gastropoda</taxon>
        <taxon>Caenogastropoda</taxon>
        <taxon>Architaenioglossa</taxon>
        <taxon>Ampullarioidea</taxon>
        <taxon>Ampullariidae</taxon>
        <taxon>Pomacea</taxon>
    </lineage>
</organism>
<evidence type="ECO:0000256" key="1">
    <source>
        <dbReference type="SAM" id="Phobius"/>
    </source>
</evidence>
<dbReference type="AlphaFoldDB" id="A0A2T7P7F0"/>
<sequence>MCQPIHPLAGAALPWRQRDKKSSRATAHAAICHKEYLEKVREAGRNGSTMVTVKQVNKCVEKMSRCKELTVWPLLLLVLSGIGYHSVTPEFVAPGVSYEMTFGCSSVAELTVACTVLCVCVYVFACVYALCVVDTRVHGEGCLSVWLS</sequence>
<keyword evidence="1" id="KW-0812">Transmembrane</keyword>
<name>A0A2T7P7F0_POMCA</name>
<dbReference type="Proteomes" id="UP000245119">
    <property type="component" value="Linkage Group LG6"/>
</dbReference>
<evidence type="ECO:0000313" key="3">
    <source>
        <dbReference type="Proteomes" id="UP000245119"/>
    </source>
</evidence>
<dbReference type="EMBL" id="PZQS01000006">
    <property type="protein sequence ID" value="PVD29352.1"/>
    <property type="molecule type" value="Genomic_DNA"/>
</dbReference>
<keyword evidence="3" id="KW-1185">Reference proteome</keyword>
<keyword evidence="1" id="KW-0472">Membrane</keyword>